<comment type="caution">
    <text evidence="1">The sequence shown here is derived from an EMBL/GenBank/DDBJ whole genome shotgun (WGS) entry which is preliminary data.</text>
</comment>
<dbReference type="Proteomes" id="UP001295684">
    <property type="component" value="Unassembled WGS sequence"/>
</dbReference>
<reference evidence="1" key="1">
    <citation type="submission" date="2023-07" db="EMBL/GenBank/DDBJ databases">
        <authorList>
            <consortium name="AG Swart"/>
            <person name="Singh M."/>
            <person name="Singh A."/>
            <person name="Seah K."/>
            <person name="Emmerich C."/>
        </authorList>
    </citation>
    <scope>NUCLEOTIDE SEQUENCE</scope>
    <source>
        <strain evidence="1">DP1</strain>
    </source>
</reference>
<evidence type="ECO:0000313" key="1">
    <source>
        <dbReference type="EMBL" id="CAI2377572.1"/>
    </source>
</evidence>
<dbReference type="EMBL" id="CAMPGE010019223">
    <property type="protein sequence ID" value="CAI2377572.1"/>
    <property type="molecule type" value="Genomic_DNA"/>
</dbReference>
<name>A0AAD2D2G4_EUPCR</name>
<protein>
    <submittedName>
        <fullName evidence="1">Uncharacterized protein</fullName>
    </submittedName>
</protein>
<dbReference type="AlphaFoldDB" id="A0AAD2D2G4"/>
<evidence type="ECO:0000313" key="2">
    <source>
        <dbReference type="Proteomes" id="UP001295684"/>
    </source>
</evidence>
<accession>A0AAD2D2G4</accession>
<organism evidence="1 2">
    <name type="scientific">Euplotes crassus</name>
    <dbReference type="NCBI Taxonomy" id="5936"/>
    <lineage>
        <taxon>Eukaryota</taxon>
        <taxon>Sar</taxon>
        <taxon>Alveolata</taxon>
        <taxon>Ciliophora</taxon>
        <taxon>Intramacronucleata</taxon>
        <taxon>Spirotrichea</taxon>
        <taxon>Hypotrichia</taxon>
        <taxon>Euplotida</taxon>
        <taxon>Euplotidae</taxon>
        <taxon>Moneuplotes</taxon>
    </lineage>
</organism>
<gene>
    <name evidence="1" type="ORF">ECRASSUSDP1_LOCUS18960</name>
</gene>
<keyword evidence="2" id="KW-1185">Reference proteome</keyword>
<proteinExistence type="predicted"/>
<sequence>MENLGKSKYENSCESRLVAQEKVLDADTFGGIDQYVITVNGYKDNVRVLRSADRKVLFQIKQFCKPKYFLKIPQECPSEVYIRRDRSDTGLDISRFLKAIENAEVNSFEFFNAISSPLLYIRLYMRSIIKIMCNSISFFRLSRFRINKRQLNMLLVSLNKVTHFELKKCSIEMDQKKLHFTPKSKKINLVFDNQRDESTGNDSFKGSFIENFFCKISETEFGKCVAQILFSIDFDIDQLKGNCNGTFESKFSHKIENELELMRESFGLDHIQLKLLGPNHGDVILVKPRLPN</sequence>